<protein>
    <recommendedName>
        <fullName evidence="16">Mucin-like protein</fullName>
    </recommendedName>
</protein>
<evidence type="ECO:0000256" key="2">
    <source>
        <dbReference type="ARBA" id="ARBA00022536"/>
    </source>
</evidence>
<evidence type="ECO:0000259" key="13">
    <source>
        <dbReference type="PROSITE" id="PS51233"/>
    </source>
</evidence>
<keyword evidence="2 8" id="KW-0245">EGF-like domain</keyword>
<evidence type="ECO:0000256" key="9">
    <source>
        <dbReference type="SAM" id="Phobius"/>
    </source>
</evidence>
<evidence type="ECO:0000259" key="11">
    <source>
        <dbReference type="PROSITE" id="PS50856"/>
    </source>
</evidence>
<dbReference type="PROSITE" id="PS00022">
    <property type="entry name" value="EGF_1"/>
    <property type="match status" value="1"/>
</dbReference>
<keyword evidence="3 9" id="KW-0812">Transmembrane</keyword>
<dbReference type="EMBL" id="CALNXI010002959">
    <property type="protein sequence ID" value="CAH3191594.1"/>
    <property type="molecule type" value="Genomic_DNA"/>
</dbReference>
<dbReference type="InterPro" id="IPR003886">
    <property type="entry name" value="NIDO_dom"/>
</dbReference>
<dbReference type="Pfam" id="PF06119">
    <property type="entry name" value="NIDO"/>
    <property type="match status" value="1"/>
</dbReference>
<dbReference type="Pfam" id="PF07645">
    <property type="entry name" value="EGF_CA"/>
    <property type="match status" value="1"/>
</dbReference>
<dbReference type="Gene3D" id="2.10.25.10">
    <property type="entry name" value="Laminin"/>
    <property type="match status" value="6"/>
</dbReference>
<keyword evidence="7 8" id="KW-1015">Disulfide bond</keyword>
<dbReference type="SMART" id="SM00216">
    <property type="entry name" value="VWD"/>
    <property type="match status" value="1"/>
</dbReference>
<feature type="domain" description="EGF-like" evidence="10">
    <location>
        <begin position="1022"/>
        <end position="1066"/>
    </location>
</feature>
<dbReference type="SMART" id="SM00723">
    <property type="entry name" value="AMOP"/>
    <property type="match status" value="1"/>
</dbReference>
<keyword evidence="6 9" id="KW-0472">Membrane</keyword>
<name>A0ABN8SNR9_9CNID</name>
<evidence type="ECO:0000256" key="3">
    <source>
        <dbReference type="ARBA" id="ARBA00022692"/>
    </source>
</evidence>
<dbReference type="SMART" id="SM00539">
    <property type="entry name" value="NIDO"/>
    <property type="match status" value="1"/>
</dbReference>
<feature type="transmembrane region" description="Helical" evidence="9">
    <location>
        <begin position="1528"/>
        <end position="1548"/>
    </location>
</feature>
<dbReference type="Pfam" id="PF12662">
    <property type="entry name" value="cEGF"/>
    <property type="match status" value="2"/>
</dbReference>
<feature type="domain" description="VWFD" evidence="13">
    <location>
        <begin position="665"/>
        <end position="861"/>
    </location>
</feature>
<organism evidence="14 15">
    <name type="scientific">Porites evermanni</name>
    <dbReference type="NCBI Taxonomy" id="104178"/>
    <lineage>
        <taxon>Eukaryota</taxon>
        <taxon>Metazoa</taxon>
        <taxon>Cnidaria</taxon>
        <taxon>Anthozoa</taxon>
        <taxon>Hexacorallia</taxon>
        <taxon>Scleractinia</taxon>
        <taxon>Fungiina</taxon>
        <taxon>Poritidae</taxon>
        <taxon>Porites</taxon>
    </lineage>
</organism>
<gene>
    <name evidence="14" type="ORF">PEVE_00022113</name>
</gene>
<dbReference type="InterPro" id="IPR001846">
    <property type="entry name" value="VWF_type-D"/>
</dbReference>
<dbReference type="SMART" id="SM00179">
    <property type="entry name" value="EGF_CA"/>
    <property type="match status" value="5"/>
</dbReference>
<proteinExistence type="predicted"/>
<dbReference type="InterPro" id="IPR026823">
    <property type="entry name" value="cEGF"/>
</dbReference>
<comment type="caution">
    <text evidence="14">The sequence shown here is derived from an EMBL/GenBank/DDBJ whole genome shotgun (WGS) entry which is preliminary data.</text>
</comment>
<comment type="subcellular location">
    <subcellularLocation>
        <location evidence="1">Membrane</location>
    </subcellularLocation>
</comment>
<keyword evidence="5 9" id="KW-1133">Transmembrane helix</keyword>
<evidence type="ECO:0000256" key="6">
    <source>
        <dbReference type="ARBA" id="ARBA00023136"/>
    </source>
</evidence>
<dbReference type="PROSITE" id="PS01187">
    <property type="entry name" value="EGF_CA"/>
    <property type="match status" value="3"/>
</dbReference>
<dbReference type="Pfam" id="PF00094">
    <property type="entry name" value="VWD"/>
    <property type="match status" value="1"/>
</dbReference>
<accession>A0ABN8SNR9</accession>
<reference evidence="14 15" key="1">
    <citation type="submission" date="2022-05" db="EMBL/GenBank/DDBJ databases">
        <authorList>
            <consortium name="Genoscope - CEA"/>
            <person name="William W."/>
        </authorList>
    </citation>
    <scope>NUCLEOTIDE SEQUENCE [LARGE SCALE GENOMIC DNA]</scope>
</reference>
<dbReference type="PROSITE" id="PS51220">
    <property type="entry name" value="NIDO"/>
    <property type="match status" value="1"/>
</dbReference>
<evidence type="ECO:0000256" key="8">
    <source>
        <dbReference type="PROSITE-ProRule" id="PRU00076"/>
    </source>
</evidence>
<dbReference type="PROSITE" id="PS50026">
    <property type="entry name" value="EGF_3"/>
    <property type="match status" value="1"/>
</dbReference>
<dbReference type="PROSITE" id="PS51233">
    <property type="entry name" value="VWFD"/>
    <property type="match status" value="1"/>
</dbReference>
<dbReference type="InterPro" id="IPR018097">
    <property type="entry name" value="EGF_Ca-bd_CS"/>
</dbReference>
<dbReference type="InterPro" id="IPR005533">
    <property type="entry name" value="AMOP_dom"/>
</dbReference>
<dbReference type="InterPro" id="IPR056619">
    <property type="entry name" value="C8-3_MUC4"/>
</dbReference>
<dbReference type="InterPro" id="IPR000152">
    <property type="entry name" value="EGF-type_Asp/Asn_hydroxyl_site"/>
</dbReference>
<comment type="caution">
    <text evidence="8">Lacks conserved residue(s) required for the propagation of feature annotation.</text>
</comment>
<feature type="disulfide bond" evidence="8">
    <location>
        <begin position="1056"/>
        <end position="1065"/>
    </location>
</feature>
<dbReference type="PANTHER" id="PTHR13802:SF52">
    <property type="entry name" value="MUCIN-4"/>
    <property type="match status" value="1"/>
</dbReference>
<feature type="domain" description="AMOP" evidence="11">
    <location>
        <begin position="512"/>
        <end position="653"/>
    </location>
</feature>
<evidence type="ECO:0000259" key="12">
    <source>
        <dbReference type="PROSITE" id="PS51220"/>
    </source>
</evidence>
<dbReference type="Proteomes" id="UP001159427">
    <property type="component" value="Unassembled WGS sequence"/>
</dbReference>
<evidence type="ECO:0008006" key="16">
    <source>
        <dbReference type="Google" id="ProtNLM"/>
    </source>
</evidence>
<evidence type="ECO:0000313" key="14">
    <source>
        <dbReference type="EMBL" id="CAH3191594.1"/>
    </source>
</evidence>
<dbReference type="PROSITE" id="PS00010">
    <property type="entry name" value="ASX_HYDROXYL"/>
    <property type="match status" value="1"/>
</dbReference>
<dbReference type="PROSITE" id="PS01186">
    <property type="entry name" value="EGF_2"/>
    <property type="match status" value="2"/>
</dbReference>
<keyword evidence="4" id="KW-0677">Repeat</keyword>
<dbReference type="CDD" id="cd00054">
    <property type="entry name" value="EGF_CA"/>
    <property type="match status" value="3"/>
</dbReference>
<dbReference type="InterPro" id="IPR049883">
    <property type="entry name" value="NOTCH1_EGF-like"/>
</dbReference>
<evidence type="ECO:0000313" key="15">
    <source>
        <dbReference type="Proteomes" id="UP001159427"/>
    </source>
</evidence>
<evidence type="ECO:0000259" key="10">
    <source>
        <dbReference type="PROSITE" id="PS50026"/>
    </source>
</evidence>
<evidence type="ECO:0000256" key="1">
    <source>
        <dbReference type="ARBA" id="ARBA00004370"/>
    </source>
</evidence>
<evidence type="ECO:0000256" key="5">
    <source>
        <dbReference type="ARBA" id="ARBA00022989"/>
    </source>
</evidence>
<keyword evidence="15" id="KW-1185">Reference proteome</keyword>
<dbReference type="InterPro" id="IPR000742">
    <property type="entry name" value="EGF"/>
</dbReference>
<dbReference type="InterPro" id="IPR009030">
    <property type="entry name" value="Growth_fac_rcpt_cys_sf"/>
</dbReference>
<dbReference type="SUPFAM" id="SSF57184">
    <property type="entry name" value="Growth factor receptor domain"/>
    <property type="match status" value="2"/>
</dbReference>
<feature type="non-terminal residue" evidence="14">
    <location>
        <position position="1"/>
    </location>
</feature>
<dbReference type="Pfam" id="PF23263">
    <property type="entry name" value="C8-3_MUC4"/>
    <property type="match status" value="1"/>
</dbReference>
<dbReference type="InterPro" id="IPR051495">
    <property type="entry name" value="Epithelial_Barrier/Signaling"/>
</dbReference>
<sequence length="1549" mass="174060">VSKAKRCYHCLEDVGSGDDIALCNSNQISLPCFYRQFPTVGEGQCFTAAGRFKYLDGSEVIHTGIARGCIDCRDKAAACGTLRAAFDTQPQNWTLLDCNIECCTGHNCNNQNVTVVPPTAASTPTPSTRPTSEPHDRNLYPHGPEQHDNEITEDTFYHIYGCNRIDADRFGIPFFKKRHSKVHICANGKIQFEDQWSYFWPQKFGRAYWWMRNRAIIAPFWAAVDEYVAFKVNHSRVYYQVYSHTKPKGNRTSHILNMASQHVQIYDGSGKFHNFSATWVLVVTWKDLCPFFYYGLPRLQCRWNNTFQAVIITDGFNSFLMYNYPKGGIQWVVDAPVSDYRYWTQATGIPVAGWNAGDDGNSSTLNIKGSGTLVAMYNLDKKAGNTGLAGRYFWRIENRNRRDAKDKCFTWISLQQQATILNLYSFRIQLNPAMACPCSLSQALLDRRFIPDWWFTGRDGCFITRRPVLFDEERKTVMRQSSGTLVAMYNLDKKAGNTGLAGRYFWRIENRNRRDAKDKCFTWISLQQQANILNLYSFRIQLNPAMACPCSLSQALLDRRFFPDWWFTGRDGCFITRRPVLFDEERKTVMRQRCCYSIEFGSLLIGPPNGGRLYLTPFEHRWNAQKVFYDSDQQAYEFCCFGSALCDLFYSYRPSDDCAEYRVPRRRWAWGDPHFVTLDGANYTFNGLGEYVMIDAQNGTFQLQARTGLAQGNSTTATIFTALAAKESNTASVEVKLRDGGGIEVLIDRKAYVGYNNLTNQSVELIDENLSISKPEESCFEVYFPSTTSMQFCENKKMLSFVVVPAEIYKNATKGLLGTWNDDPSDEFTLPNGTVLRSSSSLRDIHFGFGVTWQLTQVQSLFTYGENESVDTFARPDFVPMFSDNIVWSDNSVRLAAEEQCGNDKECLFDVASTNDLSVGIATKDISAQLVNESNILENFPPKFINLPSALNVTLHETLQLEITAEDDGMITFVVLNKPHGATENQTGNVLQFMWPVNSTKRVNISFVAIDDKGASTTWTPTINMCACQHGGQCVPPEEGDVLNTDSKFVYSGCACQDGYSGRFCDSNLDACEVSGQPCYAGVECVDLPPPANATGYTCGPCPTGFTGNGAQCADIDECDSGQSNNCEQLCTNLPGSFFCDCREGFKLNADTRSCDDINECQPTSDCMQQCTNTQGSYTCSCNEYFTQDPNNWKNCTAINPCSADHGCSQVCFKGAGNQPTCACFTGYELQSDGKTCKDINECDPVMPRHRCLQLCENTPGSFNCSCITGFQLLYVGFYCVCIPSKVVIFYGKSLNSLCYFIDVNECLFEELYTCVDEFQRCVNTLGSYKCECDQGLYFIDGKCRGLNRNETAPTPTIPPARVPSLEEEKEAVKFSIPLTTDQYEWDFQTDKSFKEKVASVTTSYCTRNRRKCALKEAKRKRRALPFDFYTADQVNLLPDYPSNASGSLQVAFYVLQPLGLFIGNTSVLPRDTLVDIVKTHESEIEATIGANISRVETLFQSPSTPTTKQTTTMIPTEVKESDEASKWIAIGVGIGVFVTILILLVILW</sequence>
<dbReference type="PANTHER" id="PTHR13802">
    <property type="entry name" value="MUCIN 4-RELATED"/>
    <property type="match status" value="1"/>
</dbReference>
<dbReference type="InterPro" id="IPR001881">
    <property type="entry name" value="EGF-like_Ca-bd_dom"/>
</dbReference>
<evidence type="ECO:0000256" key="4">
    <source>
        <dbReference type="ARBA" id="ARBA00022737"/>
    </source>
</evidence>
<feature type="domain" description="NIDO" evidence="12">
    <location>
        <begin position="219"/>
        <end position="399"/>
    </location>
</feature>
<dbReference type="SMART" id="SM00181">
    <property type="entry name" value="EGF"/>
    <property type="match status" value="7"/>
</dbReference>
<evidence type="ECO:0000256" key="7">
    <source>
        <dbReference type="ARBA" id="ARBA00023157"/>
    </source>
</evidence>
<dbReference type="PROSITE" id="PS50856">
    <property type="entry name" value="AMOP"/>
    <property type="match status" value="1"/>
</dbReference>